<evidence type="ECO:0000313" key="13">
    <source>
        <dbReference type="Proteomes" id="UP000029707"/>
    </source>
</evidence>
<keyword evidence="7 9" id="KW-0368">Histidine biosynthesis</keyword>
<organism evidence="12 13">
    <name type="scientific">Helicobacter japonicus</name>
    <dbReference type="NCBI Taxonomy" id="425400"/>
    <lineage>
        <taxon>Bacteria</taxon>
        <taxon>Pseudomonadati</taxon>
        <taxon>Campylobacterota</taxon>
        <taxon>Epsilonproteobacteria</taxon>
        <taxon>Campylobacterales</taxon>
        <taxon>Helicobacteraceae</taxon>
        <taxon>Helicobacter</taxon>
    </lineage>
</organism>
<dbReference type="CDD" id="cd04732">
    <property type="entry name" value="HisA"/>
    <property type="match status" value="1"/>
</dbReference>
<dbReference type="AlphaFoldDB" id="A0A4U8TTM2"/>
<dbReference type="GO" id="GO:0000105">
    <property type="term" value="P:L-histidine biosynthetic process"/>
    <property type="evidence" value="ECO:0007669"/>
    <property type="project" value="UniProtKB-UniRule"/>
</dbReference>
<gene>
    <name evidence="9 12" type="primary">hisA</name>
    <name evidence="12" type="ORF">LS65_001325</name>
</gene>
<comment type="pathway">
    <text evidence="3 9 11">Amino-acid biosynthesis; L-histidine biosynthesis; L-histidine from 5-phospho-alpha-D-ribose 1-diphosphate: step 4/9.</text>
</comment>
<dbReference type="InterPro" id="IPR006062">
    <property type="entry name" value="His_biosynth"/>
</dbReference>
<dbReference type="RefSeq" id="WP_034361308.1">
    <property type="nucleotide sequence ID" value="NZ_CAJUDB010000008.1"/>
</dbReference>
<dbReference type="PANTHER" id="PTHR43090">
    <property type="entry name" value="1-(5-PHOSPHORIBOSYL)-5-[(5-PHOSPHORIBOSYLAMINO)METHYLIDENEAMINO] IMIDAZOLE-4-CARBOXAMIDE ISOMERASE"/>
    <property type="match status" value="1"/>
</dbReference>
<comment type="subcellular location">
    <subcellularLocation>
        <location evidence="2 9 11">Cytoplasm</location>
    </subcellularLocation>
</comment>
<dbReference type="PANTHER" id="PTHR43090:SF2">
    <property type="entry name" value="1-(5-PHOSPHORIBOSYL)-5-[(5-PHOSPHORIBOSYLAMINO)METHYLIDENEAMINO] IMIDAZOLE-4-CARBOXAMIDE ISOMERASE"/>
    <property type="match status" value="1"/>
</dbReference>
<dbReference type="InterPro" id="IPR006063">
    <property type="entry name" value="HisA_bact_arch"/>
</dbReference>
<dbReference type="SUPFAM" id="SSF51366">
    <property type="entry name" value="Ribulose-phoshate binding barrel"/>
    <property type="match status" value="1"/>
</dbReference>
<comment type="catalytic activity">
    <reaction evidence="1 9 11">
        <text>1-(5-phospho-beta-D-ribosyl)-5-[(5-phospho-beta-D-ribosylamino)methylideneamino]imidazole-4-carboxamide = 5-[(5-phospho-1-deoxy-D-ribulos-1-ylimino)methylamino]-1-(5-phospho-beta-D-ribosyl)imidazole-4-carboxamide</text>
        <dbReference type="Rhea" id="RHEA:15469"/>
        <dbReference type="ChEBI" id="CHEBI:58435"/>
        <dbReference type="ChEBI" id="CHEBI:58525"/>
        <dbReference type="EC" id="5.3.1.16"/>
    </reaction>
</comment>
<evidence type="ECO:0000256" key="5">
    <source>
        <dbReference type="ARBA" id="ARBA00022490"/>
    </source>
</evidence>
<dbReference type="GO" id="GO:0005737">
    <property type="term" value="C:cytoplasm"/>
    <property type="evidence" value="ECO:0007669"/>
    <property type="project" value="UniProtKB-SubCell"/>
</dbReference>
<feature type="active site" description="Proton acceptor" evidence="9">
    <location>
        <position position="10"/>
    </location>
</feature>
<evidence type="ECO:0000256" key="3">
    <source>
        <dbReference type="ARBA" id="ARBA00005133"/>
    </source>
</evidence>
<proteinExistence type="inferred from homology"/>
<sequence length="238" mass="25774">MALDIYPAIDLKEGKAVRLFKGEMQSAIVYGEAIDFAKKFEDMGAKYLHIVDLDGAFAGKPQNLNVIEQILQTTSLKVQLGGGIRSEETIKLYAQMGISRVILGSIAIKNWTFVKEMAQIYPIAVGIDARDGKVAAQGWAQESDVDSNELAQKFVGSAVKAIICTDINRDGALSGINVSFTQNIAASSGIYTIASGGFAHSNELEVLSENPHIGGVIIGKAFYEGKIDLKEILELYRR</sequence>
<feature type="active site" description="Proton donor" evidence="9">
    <location>
        <position position="128"/>
    </location>
</feature>
<comment type="caution">
    <text evidence="12">The sequence shown here is derived from an EMBL/GenBank/DDBJ whole genome shotgun (WGS) entry which is preliminary data.</text>
</comment>
<comment type="similarity">
    <text evidence="4 9 10">Belongs to the HisA/HisF family.</text>
</comment>
<evidence type="ECO:0000256" key="1">
    <source>
        <dbReference type="ARBA" id="ARBA00000901"/>
    </source>
</evidence>
<evidence type="ECO:0000256" key="6">
    <source>
        <dbReference type="ARBA" id="ARBA00022605"/>
    </source>
</evidence>
<dbReference type="HAMAP" id="MF_01014">
    <property type="entry name" value="HisA"/>
    <property type="match status" value="1"/>
</dbReference>
<keyword evidence="13" id="KW-1185">Reference proteome</keyword>
<dbReference type="Gene3D" id="3.20.20.70">
    <property type="entry name" value="Aldolase class I"/>
    <property type="match status" value="1"/>
</dbReference>
<evidence type="ECO:0000256" key="4">
    <source>
        <dbReference type="ARBA" id="ARBA00009667"/>
    </source>
</evidence>
<accession>A0A4U8TTM2</accession>
<protein>
    <recommendedName>
        <fullName evidence="9 11">1-(5-phosphoribosyl)-5-[(5-phosphoribosylamino)methylideneamino] imidazole-4-carboxamide isomerase</fullName>
        <ecNumber evidence="9 11">5.3.1.16</ecNumber>
    </recommendedName>
    <alternativeName>
        <fullName evidence="9">Phosphoribosylformimino-5-aminoimidazole carboxamide ribotide isomerase</fullName>
    </alternativeName>
</protein>
<dbReference type="FunFam" id="3.20.20.70:FF:000009">
    <property type="entry name" value="1-(5-phosphoribosyl)-5-[(5-phosphoribosylamino)methylideneamino] imidazole-4-carboxamide isomerase"/>
    <property type="match status" value="1"/>
</dbReference>
<dbReference type="UniPathway" id="UPA00031">
    <property type="reaction ID" value="UER00009"/>
</dbReference>
<dbReference type="EMBL" id="JRMQ02000001">
    <property type="protein sequence ID" value="TLE03439.1"/>
    <property type="molecule type" value="Genomic_DNA"/>
</dbReference>
<dbReference type="NCBIfam" id="TIGR00007">
    <property type="entry name" value="1-(5-phosphoribosyl)-5-[(5-phosphoribosylamino)methylideneamino]imidazole-4-carboxamide isomerase"/>
    <property type="match status" value="1"/>
</dbReference>
<dbReference type="InterPro" id="IPR044524">
    <property type="entry name" value="Isoase_HisA-like"/>
</dbReference>
<dbReference type="STRING" id="425400.LS65_03485"/>
<evidence type="ECO:0000256" key="11">
    <source>
        <dbReference type="RuleBase" id="RU003658"/>
    </source>
</evidence>
<dbReference type="InterPro" id="IPR023016">
    <property type="entry name" value="HisA/PriA"/>
</dbReference>
<name>A0A4U8TTM2_9HELI</name>
<evidence type="ECO:0000256" key="9">
    <source>
        <dbReference type="HAMAP-Rule" id="MF_01014"/>
    </source>
</evidence>
<evidence type="ECO:0000256" key="2">
    <source>
        <dbReference type="ARBA" id="ARBA00004496"/>
    </source>
</evidence>
<keyword evidence="8 9" id="KW-0413">Isomerase</keyword>
<dbReference type="Pfam" id="PF00977">
    <property type="entry name" value="His_biosynth"/>
    <property type="match status" value="1"/>
</dbReference>
<evidence type="ECO:0000256" key="10">
    <source>
        <dbReference type="RuleBase" id="RU003657"/>
    </source>
</evidence>
<dbReference type="Proteomes" id="UP000029707">
    <property type="component" value="Unassembled WGS sequence"/>
</dbReference>
<dbReference type="OrthoDB" id="9807749at2"/>
<dbReference type="EC" id="5.3.1.16" evidence="9 11"/>
<keyword evidence="6 9" id="KW-0028">Amino-acid biosynthesis</keyword>
<keyword evidence="5 9" id="KW-0963">Cytoplasm</keyword>
<evidence type="ECO:0000313" key="12">
    <source>
        <dbReference type="EMBL" id="TLE03439.1"/>
    </source>
</evidence>
<dbReference type="InterPro" id="IPR013785">
    <property type="entry name" value="Aldolase_TIM"/>
</dbReference>
<dbReference type="InterPro" id="IPR011060">
    <property type="entry name" value="RibuloseP-bd_barrel"/>
</dbReference>
<evidence type="ECO:0000256" key="7">
    <source>
        <dbReference type="ARBA" id="ARBA00023102"/>
    </source>
</evidence>
<evidence type="ECO:0000256" key="8">
    <source>
        <dbReference type="ARBA" id="ARBA00023235"/>
    </source>
</evidence>
<dbReference type="GO" id="GO:0003949">
    <property type="term" value="F:1-(5-phosphoribosyl)-5-[(5-phosphoribosylamino)methylideneamino]imidazole-4-carboxamide isomerase activity"/>
    <property type="evidence" value="ECO:0007669"/>
    <property type="project" value="UniProtKB-UniRule"/>
</dbReference>
<reference evidence="12 13" key="1">
    <citation type="journal article" date="2014" name="Genome Announc.">
        <title>Draft genome sequences of eight enterohepatic helicobacter species isolated from both laboratory and wild rodents.</title>
        <authorList>
            <person name="Sheh A."/>
            <person name="Shen Z."/>
            <person name="Fox J.G."/>
        </authorList>
    </citation>
    <scope>NUCLEOTIDE SEQUENCE [LARGE SCALE GENOMIC DNA]</scope>
    <source>
        <strain evidence="12 13">MIT 01-6451</strain>
    </source>
</reference>
<dbReference type="GO" id="GO:0000162">
    <property type="term" value="P:L-tryptophan biosynthetic process"/>
    <property type="evidence" value="ECO:0007669"/>
    <property type="project" value="TreeGrafter"/>
</dbReference>